<gene>
    <name evidence="1" type="ORF">SAMN05661044_00651</name>
</gene>
<dbReference type="AlphaFoldDB" id="A0A1H7IH24"/>
<protein>
    <submittedName>
        <fullName evidence="1">Uncharacterized protein</fullName>
    </submittedName>
</protein>
<sequence length="98" mass="11042">MEQQMIPNNLTRIAAIIRREWKDIHFGAAPHLEVMGHLTSILETDGHTNGINVVASFLANAACWHGPTADRVKDKLRELLDGAIHYHHPHNYNIESSL</sequence>
<dbReference type="STRING" id="407022.SAMN05661044_00651"/>
<keyword evidence="2" id="KW-1185">Reference proteome</keyword>
<reference evidence="2" key="1">
    <citation type="submission" date="2016-10" db="EMBL/GenBank/DDBJ databases">
        <authorList>
            <person name="Varghese N."/>
            <person name="Submissions S."/>
        </authorList>
    </citation>
    <scope>NUCLEOTIDE SEQUENCE [LARGE SCALE GENOMIC DNA]</scope>
    <source>
        <strain evidence="2">DSM 18733</strain>
    </source>
</reference>
<evidence type="ECO:0000313" key="2">
    <source>
        <dbReference type="Proteomes" id="UP000199421"/>
    </source>
</evidence>
<dbReference type="Proteomes" id="UP000199421">
    <property type="component" value="Unassembled WGS sequence"/>
</dbReference>
<accession>A0A1H7IH24</accession>
<evidence type="ECO:0000313" key="1">
    <source>
        <dbReference type="EMBL" id="SEK59985.1"/>
    </source>
</evidence>
<proteinExistence type="predicted"/>
<dbReference type="EMBL" id="FOAF01000001">
    <property type="protein sequence ID" value="SEK59985.1"/>
    <property type="molecule type" value="Genomic_DNA"/>
</dbReference>
<name>A0A1H7IH24_OLID1</name>
<organism evidence="1 2">
    <name type="scientific">Olivibacter domesticus</name>
    <name type="common">Pseudosphingobacterium domesticum</name>
    <dbReference type="NCBI Taxonomy" id="407022"/>
    <lineage>
        <taxon>Bacteria</taxon>
        <taxon>Pseudomonadati</taxon>
        <taxon>Bacteroidota</taxon>
        <taxon>Sphingobacteriia</taxon>
        <taxon>Sphingobacteriales</taxon>
        <taxon>Sphingobacteriaceae</taxon>
        <taxon>Olivibacter</taxon>
    </lineage>
</organism>